<feature type="binding site" description="axial binding residue" evidence="18">
    <location>
        <position position="447"/>
    </location>
    <ligand>
        <name>heme</name>
        <dbReference type="ChEBI" id="CHEBI:30413"/>
    </ligand>
    <ligandPart>
        <name>Fe</name>
        <dbReference type="ChEBI" id="CHEBI:18248"/>
    </ligandPart>
</feature>
<evidence type="ECO:0000256" key="15">
    <source>
        <dbReference type="ARBA" id="ARBA00047585"/>
    </source>
</evidence>
<keyword evidence="13" id="KW-0755">Steroidogenesis</keyword>
<dbReference type="PROSITE" id="PS00086">
    <property type="entry name" value="CYTOCHROME_P450"/>
    <property type="match status" value="1"/>
</dbReference>
<dbReference type="Pfam" id="PF00067">
    <property type="entry name" value="p450"/>
    <property type="match status" value="1"/>
</dbReference>
<accession>Q548Z3</accession>
<evidence type="ECO:0000256" key="1">
    <source>
        <dbReference type="ARBA" id="ARBA00001971"/>
    </source>
</evidence>
<comment type="similarity">
    <text evidence="3 19">Belongs to the cytochrome P450 family.</text>
</comment>
<dbReference type="CTD" id="1584"/>
<evidence type="ECO:0000256" key="2">
    <source>
        <dbReference type="ARBA" id="ARBA00004325"/>
    </source>
</evidence>
<dbReference type="EC" id="1.14.15.4" evidence="4"/>
<dbReference type="InterPro" id="IPR001128">
    <property type="entry name" value="Cyt_P450"/>
</dbReference>
<reference evidence="20" key="2">
    <citation type="journal article" date="2002" name="Eur. J. Biochem.">
        <title>Analyses of the CYP11B gene family in the guinea pig suggest the existence of a primordial CYP11B gene with aldosterone synthase activity.</title>
        <authorList>
            <person name="Bulow H.E."/>
            <person name="Bernhardt R."/>
        </authorList>
    </citation>
    <scope>NUCLEOTIDE SEQUENCE</scope>
</reference>
<dbReference type="OrthoDB" id="3945418at2759"/>
<dbReference type="SUPFAM" id="SSF48264">
    <property type="entry name" value="Cytochrome P450"/>
    <property type="match status" value="1"/>
</dbReference>
<gene>
    <name evidence="20" type="primary">CYP11B1</name>
</gene>
<protein>
    <recommendedName>
        <fullName evidence="4">steroid 11beta-monooxygenase</fullName>
        <ecNumber evidence="4">1.14.15.4</ecNumber>
    </recommendedName>
    <alternativeName>
        <fullName evidence="14">Cytochrome P450C11</fullName>
    </alternativeName>
</protein>
<dbReference type="GO" id="GO:0004507">
    <property type="term" value="F:steroid 11-beta-monooxygenase activity"/>
    <property type="evidence" value="ECO:0007669"/>
    <property type="project" value="UniProtKB-EC"/>
</dbReference>
<evidence type="ECO:0000256" key="10">
    <source>
        <dbReference type="ARBA" id="ARBA00023033"/>
    </source>
</evidence>
<dbReference type="HOGENOM" id="CLU_001570_28_4_1"/>
<dbReference type="GO" id="GO:0034650">
    <property type="term" value="P:cortisol metabolic process"/>
    <property type="evidence" value="ECO:0007669"/>
    <property type="project" value="TreeGrafter"/>
</dbReference>
<dbReference type="PANTHER" id="PTHR24279">
    <property type="entry name" value="CYTOCHROME P450"/>
    <property type="match status" value="1"/>
</dbReference>
<dbReference type="InterPro" id="IPR002401">
    <property type="entry name" value="Cyt_P450_E_grp-I"/>
</dbReference>
<dbReference type="InterPro" id="IPR036396">
    <property type="entry name" value="Cyt_P450_sf"/>
</dbReference>
<dbReference type="Gene3D" id="1.10.630.10">
    <property type="entry name" value="Cytochrome P450"/>
    <property type="match status" value="1"/>
</dbReference>
<dbReference type="GO" id="GO:0047783">
    <property type="term" value="F:corticosterone 18-monooxygenase activity"/>
    <property type="evidence" value="ECO:0007669"/>
    <property type="project" value="TreeGrafter"/>
</dbReference>
<evidence type="ECO:0000313" key="20">
    <source>
        <dbReference type="EMBL" id="AAN04656.1"/>
    </source>
</evidence>
<keyword evidence="8 19" id="KW-0560">Oxidoreductase</keyword>
<keyword evidence="5 18" id="KW-0349">Heme</keyword>
<dbReference type="GO" id="GO:0020037">
    <property type="term" value="F:heme binding"/>
    <property type="evidence" value="ECO:0007669"/>
    <property type="project" value="InterPro"/>
</dbReference>
<evidence type="ECO:0000256" key="7">
    <source>
        <dbReference type="ARBA" id="ARBA00022946"/>
    </source>
</evidence>
<comment type="subcellular location">
    <subcellularLocation>
        <location evidence="2">Mitochondrion membrane</location>
    </subcellularLocation>
</comment>
<sequence length="500" mass="57820">MAFRLKSDVRLAGSWLCLRGARALGTRAVTASKASVLPFEVIPQHQGNKRQRVLQFWKEQNHDDLHLEMHQTFQELGPIFRCDVGSTRIVAVMLPEDCARLHQAESPYPHRMHLEPWMAYREHRRQNLGVFLLNGPEWLSNRRWLNPNVLSPKAVQNLLPMVDTVARDFSEALKQKVLQSAQGSLTMDMQPDIHKYTVEVSNFALFGERLGLFGCNPSSQSLKFIHALEAVFKTTTQLMFLPRSLSRWMRSQAWKEHFEAWDYISEYAENRIQKKYEELARGCSQYNSIVANLMLQGNLPLRAMKANIMDLVAGSVDTTALPLMMTLFELARNPTVQQALRQESMATEPNIYENPQRLRMELPLLWAAIKETLRMYPVGLFLERFLTSPLVLQNYHIPAGTLVHLNLYSMGRNPEVFLSPEHYNPQRWLENKETYKHLAFGFGVRQCIGRRLAEVEMLLFLHHVLKSFCVETAFQEDVKFAYRFVMMPTSAPLLTFRPVS</sequence>
<keyword evidence="9 18" id="KW-0408">Iron</keyword>
<evidence type="ECO:0000256" key="9">
    <source>
        <dbReference type="ARBA" id="ARBA00023004"/>
    </source>
</evidence>
<comment type="catalytic activity">
    <reaction evidence="15">
        <text>21-hydroxyprogesterone + 2 reduced [adrenodoxin] + O2 + 2 H(+) = 18-hydroxy-11-deoxycorticosterone + 2 oxidized [adrenodoxin] + H2O</text>
        <dbReference type="Rhea" id="RHEA:76151"/>
        <dbReference type="Rhea" id="RHEA-COMP:9998"/>
        <dbReference type="Rhea" id="RHEA-COMP:9999"/>
        <dbReference type="ChEBI" id="CHEBI:15377"/>
        <dbReference type="ChEBI" id="CHEBI:15378"/>
        <dbReference type="ChEBI" id="CHEBI:15379"/>
        <dbReference type="ChEBI" id="CHEBI:16973"/>
        <dbReference type="ChEBI" id="CHEBI:33737"/>
        <dbReference type="ChEBI" id="CHEBI:33738"/>
        <dbReference type="ChEBI" id="CHEBI:195166"/>
    </reaction>
    <physiologicalReaction direction="left-to-right" evidence="15">
        <dbReference type="Rhea" id="RHEA:76152"/>
    </physiologicalReaction>
</comment>
<dbReference type="PRINTS" id="PR00385">
    <property type="entry name" value="P450"/>
</dbReference>
<evidence type="ECO:0000256" key="12">
    <source>
        <dbReference type="ARBA" id="ARBA00023136"/>
    </source>
</evidence>
<dbReference type="InterPro" id="IPR017972">
    <property type="entry name" value="Cyt_P450_CS"/>
</dbReference>
<evidence type="ECO:0000256" key="16">
    <source>
        <dbReference type="ARBA" id="ARBA00047946"/>
    </source>
</evidence>
<reference evidence="20" key="1">
    <citation type="submission" date="1999-10" db="EMBL/GenBank/DDBJ databases">
        <authorList>
            <person name="Yu Y."/>
            <person name="Li G.-Y."/>
        </authorList>
    </citation>
    <scope>NUCLEOTIDE SEQUENCE</scope>
</reference>
<evidence type="ECO:0000256" key="17">
    <source>
        <dbReference type="ARBA" id="ARBA00047970"/>
    </source>
</evidence>
<evidence type="ECO:0000256" key="14">
    <source>
        <dbReference type="ARBA" id="ARBA00042800"/>
    </source>
</evidence>
<dbReference type="EMBL" id="AF191278">
    <property type="protein sequence ID" value="AAN04656.1"/>
    <property type="status" value="JOINED"/>
    <property type="molecule type" value="Genomic_DNA"/>
</dbReference>
<dbReference type="GeneID" id="111755182"/>
<keyword evidence="11" id="KW-0496">Mitochondrion</keyword>
<name>Q548Z3_CAVPO</name>
<evidence type="ECO:0000256" key="18">
    <source>
        <dbReference type="PIRSR" id="PIRSR602401-1"/>
    </source>
</evidence>
<keyword evidence="10 19" id="KW-0503">Monooxygenase</keyword>
<dbReference type="GO" id="GO:0005506">
    <property type="term" value="F:iron ion binding"/>
    <property type="evidence" value="ECO:0007669"/>
    <property type="project" value="InterPro"/>
</dbReference>
<dbReference type="GO" id="GO:0008203">
    <property type="term" value="P:cholesterol metabolic process"/>
    <property type="evidence" value="ECO:0007669"/>
    <property type="project" value="TreeGrafter"/>
</dbReference>
<dbReference type="InterPro" id="IPR050479">
    <property type="entry name" value="CYP11_CYP27_families"/>
</dbReference>
<comment type="catalytic activity">
    <reaction evidence="17">
        <text>21-hydroxyprogesterone + 2 reduced [adrenodoxin] + O2 + 2 H(+) = corticosterone + 2 oxidized [adrenodoxin] + H2O</text>
        <dbReference type="Rhea" id="RHEA:46104"/>
        <dbReference type="Rhea" id="RHEA-COMP:9998"/>
        <dbReference type="Rhea" id="RHEA-COMP:9999"/>
        <dbReference type="ChEBI" id="CHEBI:15377"/>
        <dbReference type="ChEBI" id="CHEBI:15378"/>
        <dbReference type="ChEBI" id="CHEBI:15379"/>
        <dbReference type="ChEBI" id="CHEBI:16827"/>
        <dbReference type="ChEBI" id="CHEBI:16973"/>
        <dbReference type="ChEBI" id="CHEBI:33737"/>
        <dbReference type="ChEBI" id="CHEBI:33738"/>
    </reaction>
    <physiologicalReaction direction="left-to-right" evidence="17">
        <dbReference type="Rhea" id="RHEA:46105"/>
    </physiologicalReaction>
</comment>
<dbReference type="GO" id="GO:0032342">
    <property type="term" value="P:aldosterone biosynthetic process"/>
    <property type="evidence" value="ECO:0007669"/>
    <property type="project" value="TreeGrafter"/>
</dbReference>
<evidence type="ECO:0000256" key="11">
    <source>
        <dbReference type="ARBA" id="ARBA00023128"/>
    </source>
</evidence>
<keyword evidence="12" id="KW-0472">Membrane</keyword>
<dbReference type="GO" id="GO:0006704">
    <property type="term" value="P:glucocorticoid biosynthetic process"/>
    <property type="evidence" value="ECO:0007669"/>
    <property type="project" value="TreeGrafter"/>
</dbReference>
<dbReference type="PRINTS" id="PR00463">
    <property type="entry name" value="EP450I"/>
</dbReference>
<dbReference type="PANTHER" id="PTHR24279:SF1">
    <property type="entry name" value="CYTOCHROME P450 11B2, MITOCHONDRIAL"/>
    <property type="match status" value="1"/>
</dbReference>
<evidence type="ECO:0000256" key="4">
    <source>
        <dbReference type="ARBA" id="ARBA00012767"/>
    </source>
</evidence>
<evidence type="ECO:0000256" key="5">
    <source>
        <dbReference type="ARBA" id="ARBA00022617"/>
    </source>
</evidence>
<evidence type="ECO:0000256" key="8">
    <source>
        <dbReference type="ARBA" id="ARBA00023002"/>
    </source>
</evidence>
<keyword evidence="7" id="KW-0809">Transit peptide</keyword>
<evidence type="ECO:0000256" key="13">
    <source>
        <dbReference type="ARBA" id="ARBA00023250"/>
    </source>
</evidence>
<dbReference type="RefSeq" id="NP_001166410.1">
    <property type="nucleotide sequence ID" value="NM_001172939.1"/>
</dbReference>
<dbReference type="AlphaFoldDB" id="Q548Z3"/>
<comment type="catalytic activity">
    <reaction evidence="16">
        <text>a steroid + 2 reduced [adrenodoxin] + O2 + 2 H(+) = an 11beta-hydroxysteroid + 2 oxidized [adrenodoxin] + H2O</text>
        <dbReference type="Rhea" id="RHEA:15629"/>
        <dbReference type="Rhea" id="RHEA-COMP:9998"/>
        <dbReference type="Rhea" id="RHEA-COMP:9999"/>
        <dbReference type="ChEBI" id="CHEBI:15377"/>
        <dbReference type="ChEBI" id="CHEBI:15378"/>
        <dbReference type="ChEBI" id="CHEBI:15379"/>
        <dbReference type="ChEBI" id="CHEBI:33737"/>
        <dbReference type="ChEBI" id="CHEBI:33738"/>
        <dbReference type="ChEBI" id="CHEBI:35341"/>
        <dbReference type="ChEBI" id="CHEBI:35346"/>
        <dbReference type="EC" id="1.14.15.4"/>
    </reaction>
    <physiologicalReaction direction="left-to-right" evidence="16">
        <dbReference type="Rhea" id="RHEA:15630"/>
    </physiologicalReaction>
</comment>
<dbReference type="SMR" id="Q548Z3"/>
<evidence type="ECO:0000256" key="3">
    <source>
        <dbReference type="ARBA" id="ARBA00010617"/>
    </source>
</evidence>
<dbReference type="GO" id="GO:0005743">
    <property type="term" value="C:mitochondrial inner membrane"/>
    <property type="evidence" value="ECO:0007669"/>
    <property type="project" value="TreeGrafter"/>
</dbReference>
<proteinExistence type="inferred from homology"/>
<keyword evidence="6 18" id="KW-0479">Metal-binding</keyword>
<comment type="cofactor">
    <cofactor evidence="1 18">
        <name>heme</name>
        <dbReference type="ChEBI" id="CHEBI:30413"/>
    </cofactor>
</comment>
<dbReference type="EMBL" id="AH011806">
    <property type="protein sequence ID" value="AAN04656.1"/>
    <property type="molecule type" value="Genomic_DNA"/>
</dbReference>
<evidence type="ECO:0000256" key="6">
    <source>
        <dbReference type="ARBA" id="ARBA00022723"/>
    </source>
</evidence>
<evidence type="ECO:0000256" key="19">
    <source>
        <dbReference type="RuleBase" id="RU000461"/>
    </source>
</evidence>
<organism evidence="20">
    <name type="scientific">Cavia porcellus</name>
    <name type="common">Guinea pig</name>
    <dbReference type="NCBI Taxonomy" id="10141"/>
    <lineage>
        <taxon>Eukaryota</taxon>
        <taxon>Metazoa</taxon>
        <taxon>Chordata</taxon>
        <taxon>Craniata</taxon>
        <taxon>Vertebrata</taxon>
        <taxon>Euteleostomi</taxon>
        <taxon>Mammalia</taxon>
        <taxon>Eutheria</taxon>
        <taxon>Euarchontoglires</taxon>
        <taxon>Glires</taxon>
        <taxon>Rodentia</taxon>
        <taxon>Hystricomorpha</taxon>
        <taxon>Caviidae</taxon>
        <taxon>Cavia</taxon>
    </lineage>
</organism>
<dbReference type="GO" id="GO:0071375">
    <property type="term" value="P:cellular response to peptide hormone stimulus"/>
    <property type="evidence" value="ECO:0007669"/>
    <property type="project" value="TreeGrafter"/>
</dbReference>